<dbReference type="GO" id="GO:0030975">
    <property type="term" value="F:thiamine binding"/>
    <property type="evidence" value="ECO:0007669"/>
    <property type="project" value="TreeGrafter"/>
</dbReference>
<dbReference type="EMBL" id="CP054705">
    <property type="protein sequence ID" value="QQK75039.1"/>
    <property type="molecule type" value="Genomic_DNA"/>
</dbReference>
<organism evidence="3 4">
    <name type="scientific">Salicibibacter cibarius</name>
    <dbReference type="NCBI Taxonomy" id="2743000"/>
    <lineage>
        <taxon>Bacteria</taxon>
        <taxon>Bacillati</taxon>
        <taxon>Bacillota</taxon>
        <taxon>Bacilli</taxon>
        <taxon>Bacillales</taxon>
        <taxon>Bacillaceae</taxon>
        <taxon>Salicibibacter</taxon>
    </lineage>
</organism>
<dbReference type="SUPFAM" id="SSF53850">
    <property type="entry name" value="Periplasmic binding protein-like II"/>
    <property type="match status" value="1"/>
</dbReference>
<dbReference type="InterPro" id="IPR026045">
    <property type="entry name" value="Ferric-bd"/>
</dbReference>
<dbReference type="RefSeq" id="WP_200127582.1">
    <property type="nucleotide sequence ID" value="NZ_CP054705.1"/>
</dbReference>
<proteinExistence type="predicted"/>
<evidence type="ECO:0000313" key="4">
    <source>
        <dbReference type="Proteomes" id="UP000595823"/>
    </source>
</evidence>
<keyword evidence="1 2" id="KW-0732">Signal</keyword>
<dbReference type="Pfam" id="PF13343">
    <property type="entry name" value="SBP_bac_6"/>
    <property type="match status" value="1"/>
</dbReference>
<sequence length="343" mass="36912">MKVTRSLGMTSILLCGIGLAACGGESEDNGSLTVYTAFPEQEAVSYLEAFEEETGIDVNFVRLSGGQILARMQSEEGNPQASVWYGGATEELINASNEGLLEAYEPESASVIPEEHTDDDWMWTPVSLAAVGFASNEDWLAQSGVDAPESWEDLLDESFSDNVSIAHPAASGTAYTVLATLVQLMGEDEAFDYLAELNENIRQYTDTGPAPANNAGLGEVGTGIAMTHDIFAPISEGYPIEISYPEDGTAYEEVGVALINGAPEEEKENAKELIDWTVSKEAQNLIAEHNRLPLDSNAEIPDDAVPLDELNTIDYDGEKAAEMRGELIDRFEEEIVGEGAALD</sequence>
<dbReference type="GO" id="GO:0030976">
    <property type="term" value="F:thiamine pyrophosphate binding"/>
    <property type="evidence" value="ECO:0007669"/>
    <property type="project" value="TreeGrafter"/>
</dbReference>
<dbReference type="Gene3D" id="3.40.190.10">
    <property type="entry name" value="Periplasmic binding protein-like II"/>
    <property type="match status" value="2"/>
</dbReference>
<dbReference type="GO" id="GO:0030288">
    <property type="term" value="C:outer membrane-bounded periplasmic space"/>
    <property type="evidence" value="ECO:0007669"/>
    <property type="project" value="TreeGrafter"/>
</dbReference>
<protein>
    <submittedName>
        <fullName evidence="3">ABC transporter substrate-binding protein</fullName>
    </submittedName>
</protein>
<name>A0A7T6Z164_9BACI</name>
<dbReference type="GO" id="GO:0015888">
    <property type="term" value="P:thiamine transport"/>
    <property type="evidence" value="ECO:0007669"/>
    <property type="project" value="TreeGrafter"/>
</dbReference>
<dbReference type="Proteomes" id="UP000595823">
    <property type="component" value="Chromosome"/>
</dbReference>
<dbReference type="PROSITE" id="PS51257">
    <property type="entry name" value="PROKAR_LIPOPROTEIN"/>
    <property type="match status" value="1"/>
</dbReference>
<gene>
    <name evidence="3" type="ORF">HUG15_05105</name>
</gene>
<accession>A0A7T6Z164</accession>
<dbReference type="PANTHER" id="PTHR30006">
    <property type="entry name" value="THIAMINE-BINDING PERIPLASMIC PROTEIN-RELATED"/>
    <property type="match status" value="1"/>
</dbReference>
<evidence type="ECO:0000256" key="2">
    <source>
        <dbReference type="SAM" id="SignalP"/>
    </source>
</evidence>
<dbReference type="KEGG" id="scia:HUG15_05105"/>
<dbReference type="CDD" id="cd13544">
    <property type="entry name" value="PBP2_Fbp_like_1"/>
    <property type="match status" value="1"/>
</dbReference>
<dbReference type="PIRSF" id="PIRSF002825">
    <property type="entry name" value="CfbpA"/>
    <property type="match status" value="1"/>
</dbReference>
<evidence type="ECO:0000313" key="3">
    <source>
        <dbReference type="EMBL" id="QQK75039.1"/>
    </source>
</evidence>
<dbReference type="PANTHER" id="PTHR30006:SF2">
    <property type="entry name" value="ABC TRANSPORTER SUBSTRATE-BINDING PROTEIN"/>
    <property type="match status" value="1"/>
</dbReference>
<keyword evidence="4" id="KW-1185">Reference proteome</keyword>
<dbReference type="AlphaFoldDB" id="A0A7T6Z164"/>
<evidence type="ECO:0000256" key="1">
    <source>
        <dbReference type="ARBA" id="ARBA00022729"/>
    </source>
</evidence>
<reference evidence="3 4" key="1">
    <citation type="submission" date="2020-06" db="EMBL/GenBank/DDBJ databases">
        <title>Genomic analysis of Salicibibacter sp. NKC5-3.</title>
        <authorList>
            <person name="Oh Y.J."/>
        </authorList>
    </citation>
    <scope>NUCLEOTIDE SEQUENCE [LARGE SCALE GENOMIC DNA]</scope>
    <source>
        <strain evidence="3 4">NKC5-3</strain>
    </source>
</reference>
<feature type="chain" id="PRO_5038712181" evidence="2">
    <location>
        <begin position="21"/>
        <end position="343"/>
    </location>
</feature>
<feature type="signal peptide" evidence="2">
    <location>
        <begin position="1"/>
        <end position="20"/>
    </location>
</feature>